<reference evidence="2 3" key="1">
    <citation type="submission" date="2020-03" db="EMBL/GenBank/DDBJ databases">
        <title>Dissostichus mawsoni Genome sequencing and assembly.</title>
        <authorList>
            <person name="Park H."/>
        </authorList>
    </citation>
    <scope>NUCLEOTIDE SEQUENCE [LARGE SCALE GENOMIC DNA]</scope>
    <source>
        <strain evidence="2">DM0001</strain>
        <tissue evidence="2">Muscle</tissue>
    </source>
</reference>
<accession>A0A7J5XBW7</accession>
<evidence type="ECO:0000313" key="2">
    <source>
        <dbReference type="EMBL" id="KAF3834179.1"/>
    </source>
</evidence>
<dbReference type="AlphaFoldDB" id="A0A7J5XBW7"/>
<evidence type="ECO:0000256" key="1">
    <source>
        <dbReference type="SAM" id="MobiDB-lite"/>
    </source>
</evidence>
<keyword evidence="3" id="KW-1185">Reference proteome</keyword>
<proteinExistence type="predicted"/>
<sequence>MRDGKLVGVPLSKDTRKKLMLLRKKRGRLQEALKKKKVLAQLRVKGCVVKAKAWSGGAVTVTGLSSMEIPIKRFPCPICPSATYALQGCSAGPPRRQASAEDLRPQRPPALPGLWQAQQLTTQSLETPGQASEAGRVPMLQMSTPLLELAAPGPPRLLLPGAAHQQGLGTDEDEVPAARKRPIAGPASAAGSGPAREINSTD</sequence>
<feature type="compositionally biased region" description="Low complexity" evidence="1">
    <location>
        <begin position="184"/>
        <end position="195"/>
    </location>
</feature>
<dbReference type="Proteomes" id="UP000518266">
    <property type="component" value="Unassembled WGS sequence"/>
</dbReference>
<organism evidence="2 3">
    <name type="scientific">Dissostichus mawsoni</name>
    <name type="common">Antarctic cod</name>
    <dbReference type="NCBI Taxonomy" id="36200"/>
    <lineage>
        <taxon>Eukaryota</taxon>
        <taxon>Metazoa</taxon>
        <taxon>Chordata</taxon>
        <taxon>Craniata</taxon>
        <taxon>Vertebrata</taxon>
        <taxon>Euteleostomi</taxon>
        <taxon>Actinopterygii</taxon>
        <taxon>Neopterygii</taxon>
        <taxon>Teleostei</taxon>
        <taxon>Neoteleostei</taxon>
        <taxon>Acanthomorphata</taxon>
        <taxon>Eupercaria</taxon>
        <taxon>Perciformes</taxon>
        <taxon>Notothenioidei</taxon>
        <taxon>Nototheniidae</taxon>
        <taxon>Dissostichus</taxon>
    </lineage>
</organism>
<name>A0A7J5XBW7_DISMA</name>
<evidence type="ECO:0000313" key="3">
    <source>
        <dbReference type="Proteomes" id="UP000518266"/>
    </source>
</evidence>
<gene>
    <name evidence="2" type="ORF">F7725_025383</name>
</gene>
<comment type="caution">
    <text evidence="2">The sequence shown here is derived from an EMBL/GenBank/DDBJ whole genome shotgun (WGS) entry which is preliminary data.</text>
</comment>
<feature type="region of interest" description="Disordered" evidence="1">
    <location>
        <begin position="151"/>
        <end position="202"/>
    </location>
</feature>
<dbReference type="EMBL" id="JAAKFY010000026">
    <property type="protein sequence ID" value="KAF3834179.1"/>
    <property type="molecule type" value="Genomic_DNA"/>
</dbReference>
<dbReference type="OrthoDB" id="8922241at2759"/>
<feature type="region of interest" description="Disordered" evidence="1">
    <location>
        <begin position="89"/>
        <end position="111"/>
    </location>
</feature>
<protein>
    <submittedName>
        <fullName evidence="2">Uncharacterized protein</fullName>
    </submittedName>
</protein>